<feature type="region of interest" description="Disordered" evidence="1">
    <location>
        <begin position="100"/>
        <end position="257"/>
    </location>
</feature>
<dbReference type="AlphaFoldDB" id="A0A6A7A9D9"/>
<protein>
    <submittedName>
        <fullName evidence="2">Uncharacterized protein</fullName>
    </submittedName>
</protein>
<feature type="compositionally biased region" description="Basic residues" evidence="1">
    <location>
        <begin position="205"/>
        <end position="223"/>
    </location>
</feature>
<name>A0A6A7A9D9_9PLEO</name>
<dbReference type="EMBL" id="MU006221">
    <property type="protein sequence ID" value="KAF2829348.1"/>
    <property type="molecule type" value="Genomic_DNA"/>
</dbReference>
<organism evidence="2 3">
    <name type="scientific">Ophiobolus disseminans</name>
    <dbReference type="NCBI Taxonomy" id="1469910"/>
    <lineage>
        <taxon>Eukaryota</taxon>
        <taxon>Fungi</taxon>
        <taxon>Dikarya</taxon>
        <taxon>Ascomycota</taxon>
        <taxon>Pezizomycotina</taxon>
        <taxon>Dothideomycetes</taxon>
        <taxon>Pleosporomycetidae</taxon>
        <taxon>Pleosporales</taxon>
        <taxon>Pleosporineae</taxon>
        <taxon>Phaeosphaeriaceae</taxon>
        <taxon>Ophiobolus</taxon>
    </lineage>
</organism>
<keyword evidence="3" id="KW-1185">Reference proteome</keyword>
<accession>A0A6A7A9D9</accession>
<feature type="region of interest" description="Disordered" evidence="1">
    <location>
        <begin position="334"/>
        <end position="356"/>
    </location>
</feature>
<feature type="compositionally biased region" description="Low complexity" evidence="1">
    <location>
        <begin position="57"/>
        <end position="74"/>
    </location>
</feature>
<feature type="region of interest" description="Disordered" evidence="1">
    <location>
        <begin position="19"/>
        <end position="78"/>
    </location>
</feature>
<dbReference type="Proteomes" id="UP000799424">
    <property type="component" value="Unassembled WGS sequence"/>
</dbReference>
<gene>
    <name evidence="2" type="ORF">CC86DRAFT_444447</name>
</gene>
<evidence type="ECO:0000313" key="3">
    <source>
        <dbReference type="Proteomes" id="UP000799424"/>
    </source>
</evidence>
<proteinExistence type="predicted"/>
<feature type="compositionally biased region" description="Basic and acidic residues" evidence="1">
    <location>
        <begin position="336"/>
        <end position="345"/>
    </location>
</feature>
<sequence>METASYCSSRLRSRLRNRLRAASVYGPQKKRTRGVTRLTSIDPKNIISPSDDDDDQPTAAGTPPTSSAPSSSYSLRNRKAKQNGLIYDLKYHPMDDSIRPTQAAKRRSAHGEEQPSSDDENGSFSVRADSDTDSDVNEEEVKKPEAVKKGKKRARHQSQSLEPTRRSSRRTADTKVLYDMSVHPQDQDLIVVSSDDDEDRSNPTTKRKRSSHSSSKSKGRTKTPHVTEISSDATDPDDEPLVSVEDSNKGPEPAPAGVPEIFIKSSSPLSFVATPPPSGIRRKEGVDVWLQAPGERYFRHDRGSWPTTPGLPFQIHVDSLEAHLEAEANAASPLSFDHDDKENEVTHPGLDETPNALDVFTVMSASQYRRTSEDSHALQERSLVNEAFFSEHHVASPYGLGGDGTQEEQNRNIVKISVSDAMSVLVSGEQLPRGPTVMDQADEIDSVLNLTSAIDADSVIGSDSTTC</sequence>
<feature type="compositionally biased region" description="Basic and acidic residues" evidence="1">
    <location>
        <begin position="139"/>
        <end position="148"/>
    </location>
</feature>
<evidence type="ECO:0000256" key="1">
    <source>
        <dbReference type="SAM" id="MobiDB-lite"/>
    </source>
</evidence>
<feature type="compositionally biased region" description="Low complexity" evidence="1">
    <location>
        <begin position="40"/>
        <end position="49"/>
    </location>
</feature>
<reference evidence="2" key="1">
    <citation type="journal article" date="2020" name="Stud. Mycol.">
        <title>101 Dothideomycetes genomes: a test case for predicting lifestyles and emergence of pathogens.</title>
        <authorList>
            <person name="Haridas S."/>
            <person name="Albert R."/>
            <person name="Binder M."/>
            <person name="Bloem J."/>
            <person name="Labutti K."/>
            <person name="Salamov A."/>
            <person name="Andreopoulos B."/>
            <person name="Baker S."/>
            <person name="Barry K."/>
            <person name="Bills G."/>
            <person name="Bluhm B."/>
            <person name="Cannon C."/>
            <person name="Castanera R."/>
            <person name="Culley D."/>
            <person name="Daum C."/>
            <person name="Ezra D."/>
            <person name="Gonzalez J."/>
            <person name="Henrissat B."/>
            <person name="Kuo A."/>
            <person name="Liang C."/>
            <person name="Lipzen A."/>
            <person name="Lutzoni F."/>
            <person name="Magnuson J."/>
            <person name="Mondo S."/>
            <person name="Nolan M."/>
            <person name="Ohm R."/>
            <person name="Pangilinan J."/>
            <person name="Park H.-J."/>
            <person name="Ramirez L."/>
            <person name="Alfaro M."/>
            <person name="Sun H."/>
            <person name="Tritt A."/>
            <person name="Yoshinaga Y."/>
            <person name="Zwiers L.-H."/>
            <person name="Turgeon B."/>
            <person name="Goodwin S."/>
            <person name="Spatafora J."/>
            <person name="Crous P."/>
            <person name="Grigoriev I."/>
        </authorList>
    </citation>
    <scope>NUCLEOTIDE SEQUENCE</scope>
    <source>
        <strain evidence="2">CBS 113818</strain>
    </source>
</reference>
<evidence type="ECO:0000313" key="2">
    <source>
        <dbReference type="EMBL" id="KAF2829348.1"/>
    </source>
</evidence>
<dbReference type="OrthoDB" id="5430111at2759"/>